<dbReference type="EMBL" id="CAXKWB010083982">
    <property type="protein sequence ID" value="CAL4208744.1"/>
    <property type="molecule type" value="Genomic_DNA"/>
</dbReference>
<feature type="region of interest" description="Disordered" evidence="1">
    <location>
        <begin position="39"/>
        <end position="58"/>
    </location>
</feature>
<sequence length="285" mass="31115">VVLSVAAVSTLSLAQSGLKPPAITRMSDGSYSFSYETPSSSHFASQGRHPARQLSGKNPKFTIGHSVVRSPKTFTHNVPNTLSTAASSRSFSTAPGNVQSDSSNIFSIANAPGRFYFVADDGVKRTVRYGPPEPVAKKPNALVNPNVFVSTRRTHFPAVYRDQVNKKFAPQPSRRQADSNVIFSPAPAAVQKLKTSQSQTSSRLVQPRSNGRRQNKSLKQSEEDDSVEDDSEESSEKLPDILSKFIANYDNVNTKSEVSEDTEVVHINQGKNSGVWGYSFSTLYQ</sequence>
<feature type="non-terminal residue" evidence="2">
    <location>
        <position position="1"/>
    </location>
</feature>
<evidence type="ECO:0000313" key="2">
    <source>
        <dbReference type="EMBL" id="CAL4208744.1"/>
    </source>
</evidence>
<dbReference type="Proteomes" id="UP001497623">
    <property type="component" value="Unassembled WGS sequence"/>
</dbReference>
<reference evidence="2 3" key="1">
    <citation type="submission" date="2024-05" db="EMBL/GenBank/DDBJ databases">
        <authorList>
            <person name="Wallberg A."/>
        </authorList>
    </citation>
    <scope>NUCLEOTIDE SEQUENCE [LARGE SCALE GENOMIC DNA]</scope>
</reference>
<accession>A0AAV2SPJ6</accession>
<protein>
    <submittedName>
        <fullName evidence="2">Uncharacterized protein</fullName>
    </submittedName>
</protein>
<dbReference type="AlphaFoldDB" id="A0AAV2SPJ6"/>
<keyword evidence="3" id="KW-1185">Reference proteome</keyword>
<gene>
    <name evidence="2" type="ORF">MNOR_LOCUS38170</name>
</gene>
<name>A0AAV2SPJ6_MEGNR</name>
<feature type="compositionally biased region" description="Acidic residues" evidence="1">
    <location>
        <begin position="222"/>
        <end position="233"/>
    </location>
</feature>
<evidence type="ECO:0000313" key="3">
    <source>
        <dbReference type="Proteomes" id="UP001497623"/>
    </source>
</evidence>
<comment type="caution">
    <text evidence="2">The sequence shown here is derived from an EMBL/GenBank/DDBJ whole genome shotgun (WGS) entry which is preliminary data.</text>
</comment>
<proteinExistence type="predicted"/>
<organism evidence="2 3">
    <name type="scientific">Meganyctiphanes norvegica</name>
    <name type="common">Northern krill</name>
    <name type="synonym">Thysanopoda norvegica</name>
    <dbReference type="NCBI Taxonomy" id="48144"/>
    <lineage>
        <taxon>Eukaryota</taxon>
        <taxon>Metazoa</taxon>
        <taxon>Ecdysozoa</taxon>
        <taxon>Arthropoda</taxon>
        <taxon>Crustacea</taxon>
        <taxon>Multicrustacea</taxon>
        <taxon>Malacostraca</taxon>
        <taxon>Eumalacostraca</taxon>
        <taxon>Eucarida</taxon>
        <taxon>Euphausiacea</taxon>
        <taxon>Euphausiidae</taxon>
        <taxon>Meganyctiphanes</taxon>
    </lineage>
</organism>
<feature type="region of interest" description="Disordered" evidence="1">
    <location>
        <begin position="190"/>
        <end position="240"/>
    </location>
</feature>
<evidence type="ECO:0000256" key="1">
    <source>
        <dbReference type="SAM" id="MobiDB-lite"/>
    </source>
</evidence>